<dbReference type="InterPro" id="IPR027417">
    <property type="entry name" value="P-loop_NTPase"/>
</dbReference>
<dbReference type="InterPro" id="IPR000863">
    <property type="entry name" value="Sulfotransferase_dom"/>
</dbReference>
<dbReference type="SUPFAM" id="SSF52540">
    <property type="entry name" value="P-loop containing nucleoside triphosphate hydrolases"/>
    <property type="match status" value="1"/>
</dbReference>
<evidence type="ECO:0000259" key="3">
    <source>
        <dbReference type="Pfam" id="PF00685"/>
    </source>
</evidence>
<evidence type="ECO:0000256" key="1">
    <source>
        <dbReference type="ARBA" id="ARBA00005771"/>
    </source>
</evidence>
<organism evidence="4 5">
    <name type="scientific">Penaeus vannamei</name>
    <name type="common">Whiteleg shrimp</name>
    <name type="synonym">Litopenaeus vannamei</name>
    <dbReference type="NCBI Taxonomy" id="6689"/>
    <lineage>
        <taxon>Eukaryota</taxon>
        <taxon>Metazoa</taxon>
        <taxon>Ecdysozoa</taxon>
        <taxon>Arthropoda</taxon>
        <taxon>Crustacea</taxon>
        <taxon>Multicrustacea</taxon>
        <taxon>Malacostraca</taxon>
        <taxon>Eumalacostraca</taxon>
        <taxon>Eucarida</taxon>
        <taxon>Decapoda</taxon>
        <taxon>Dendrobranchiata</taxon>
        <taxon>Penaeoidea</taxon>
        <taxon>Penaeidae</taxon>
        <taxon>Penaeus</taxon>
    </lineage>
</organism>
<keyword evidence="5" id="KW-1185">Reference proteome</keyword>
<feature type="domain" description="Sulfotransferase" evidence="3">
    <location>
        <begin position="13"/>
        <end position="182"/>
    </location>
</feature>
<dbReference type="Gene3D" id="3.40.50.300">
    <property type="entry name" value="P-loop containing nucleotide triphosphate hydrolases"/>
    <property type="match status" value="1"/>
</dbReference>
<evidence type="ECO:0000256" key="2">
    <source>
        <dbReference type="ARBA" id="ARBA00022679"/>
    </source>
</evidence>
<sequence>MNERRITTFPPMADALKVVAVLRNPKDVLVSYHHHCRLLNAHGYVGSLEEFVQYFVDDDLAYSPYWLHVKEVWEKREHPNLHIMFFEDMKADIMKELRRLDGFLETRLSDDQLDNVARHTGFGAMKTRAGDGGPASNHVNTEVLTKDGGFFRKGQSGDWKNKLSPEMEEKVNKYIEEKIKNIGVPFKFV</sequence>
<protein>
    <recommendedName>
        <fullName evidence="3">Sulfotransferase domain-containing protein</fullName>
    </recommendedName>
</protein>
<gene>
    <name evidence="4" type="ORF">C7M84_000736</name>
</gene>
<dbReference type="EMBL" id="QCYY01001113">
    <property type="protein sequence ID" value="ROT80500.1"/>
    <property type="molecule type" value="Genomic_DNA"/>
</dbReference>
<comment type="caution">
    <text evidence="4">The sequence shown here is derived from an EMBL/GenBank/DDBJ whole genome shotgun (WGS) entry which is preliminary data.</text>
</comment>
<keyword evidence="2" id="KW-0808">Transferase</keyword>
<name>A0A423TVN3_PENVA</name>
<evidence type="ECO:0000313" key="5">
    <source>
        <dbReference type="Proteomes" id="UP000283509"/>
    </source>
</evidence>
<reference evidence="4 5" key="1">
    <citation type="submission" date="2018-04" db="EMBL/GenBank/DDBJ databases">
        <authorList>
            <person name="Zhang X."/>
            <person name="Yuan J."/>
            <person name="Li F."/>
            <person name="Xiang J."/>
        </authorList>
    </citation>
    <scope>NUCLEOTIDE SEQUENCE [LARGE SCALE GENOMIC DNA]</scope>
    <source>
        <tissue evidence="4">Muscle</tissue>
    </source>
</reference>
<dbReference type="GO" id="GO:0008146">
    <property type="term" value="F:sulfotransferase activity"/>
    <property type="evidence" value="ECO:0007669"/>
    <property type="project" value="InterPro"/>
</dbReference>
<comment type="similarity">
    <text evidence="1">Belongs to the sulfotransferase 1 family.</text>
</comment>
<accession>A0A423TVN3</accession>
<proteinExistence type="inferred from homology"/>
<reference evidence="4 5" key="2">
    <citation type="submission" date="2019-01" db="EMBL/GenBank/DDBJ databases">
        <title>The decoding of complex shrimp genome reveals the adaptation for benthos swimmer, frequently molting mechanism and breeding impact on genome.</title>
        <authorList>
            <person name="Sun Y."/>
            <person name="Gao Y."/>
            <person name="Yu Y."/>
        </authorList>
    </citation>
    <scope>NUCLEOTIDE SEQUENCE [LARGE SCALE GENOMIC DNA]</scope>
    <source>
        <tissue evidence="4">Muscle</tissue>
    </source>
</reference>
<dbReference type="AlphaFoldDB" id="A0A423TVN3"/>
<evidence type="ECO:0000313" key="4">
    <source>
        <dbReference type="EMBL" id="ROT80500.1"/>
    </source>
</evidence>
<dbReference type="Pfam" id="PF00685">
    <property type="entry name" value="Sulfotransfer_1"/>
    <property type="match status" value="1"/>
</dbReference>
<dbReference type="Proteomes" id="UP000283509">
    <property type="component" value="Unassembled WGS sequence"/>
</dbReference>
<dbReference type="PANTHER" id="PTHR11783">
    <property type="entry name" value="SULFOTRANSFERASE SULT"/>
    <property type="match status" value="1"/>
</dbReference>
<dbReference type="OrthoDB" id="205623at2759"/>